<dbReference type="EMBL" id="BMXA01000002">
    <property type="protein sequence ID" value="GHA07349.1"/>
    <property type="molecule type" value="Genomic_DNA"/>
</dbReference>
<dbReference type="NCBIfam" id="NF011650">
    <property type="entry name" value="PRK15068.1"/>
    <property type="match status" value="1"/>
</dbReference>
<feature type="binding site" evidence="3">
    <location>
        <position position="126"/>
    </location>
    <ligand>
        <name>carboxy-S-adenosyl-L-methionine</name>
        <dbReference type="ChEBI" id="CHEBI:134278"/>
    </ligand>
</feature>
<dbReference type="GO" id="GO:0008168">
    <property type="term" value="F:methyltransferase activity"/>
    <property type="evidence" value="ECO:0007669"/>
    <property type="project" value="TreeGrafter"/>
</dbReference>
<comment type="catalytic activity">
    <reaction evidence="3">
        <text>carboxy-S-adenosyl-L-methionine + 5-hydroxyuridine(34) in tRNA = 5-carboxymethoxyuridine(34) in tRNA + S-adenosyl-L-homocysteine + H(+)</text>
        <dbReference type="Rhea" id="RHEA:52848"/>
        <dbReference type="Rhea" id="RHEA-COMP:13381"/>
        <dbReference type="Rhea" id="RHEA-COMP:13383"/>
        <dbReference type="ChEBI" id="CHEBI:15378"/>
        <dbReference type="ChEBI" id="CHEBI:57856"/>
        <dbReference type="ChEBI" id="CHEBI:134278"/>
        <dbReference type="ChEBI" id="CHEBI:136877"/>
        <dbReference type="ChEBI" id="CHEBI:136879"/>
    </reaction>
</comment>
<dbReference type="SUPFAM" id="SSF53335">
    <property type="entry name" value="S-adenosyl-L-methionine-dependent methyltransferases"/>
    <property type="match status" value="1"/>
</dbReference>
<keyword evidence="1 3" id="KW-0808">Transferase</keyword>
<evidence type="ECO:0000256" key="1">
    <source>
        <dbReference type="ARBA" id="ARBA00022679"/>
    </source>
</evidence>
<evidence type="ECO:0000313" key="5">
    <source>
        <dbReference type="Proteomes" id="UP000614811"/>
    </source>
</evidence>
<dbReference type="CDD" id="cd02440">
    <property type="entry name" value="AdoMet_MTases"/>
    <property type="match status" value="1"/>
</dbReference>
<feature type="binding site" evidence="3">
    <location>
        <position position="106"/>
    </location>
    <ligand>
        <name>carboxy-S-adenosyl-L-methionine</name>
        <dbReference type="ChEBI" id="CHEBI:134278"/>
    </ligand>
</feature>
<feature type="binding site" evidence="3">
    <location>
        <position position="87"/>
    </location>
    <ligand>
        <name>carboxy-S-adenosyl-L-methionine</name>
        <dbReference type="ChEBI" id="CHEBI:134278"/>
    </ligand>
</feature>
<comment type="caution">
    <text evidence="4">The sequence shown here is derived from an EMBL/GenBank/DDBJ whole genome shotgun (WGS) entry which is preliminary data.</text>
</comment>
<dbReference type="InterPro" id="IPR010017">
    <property type="entry name" value="CmoB"/>
</dbReference>
<dbReference type="GO" id="GO:0016765">
    <property type="term" value="F:transferase activity, transferring alkyl or aryl (other than methyl) groups"/>
    <property type="evidence" value="ECO:0007669"/>
    <property type="project" value="UniProtKB-UniRule"/>
</dbReference>
<evidence type="ECO:0000256" key="3">
    <source>
        <dbReference type="HAMAP-Rule" id="MF_01590"/>
    </source>
</evidence>
<dbReference type="PANTHER" id="PTHR43464">
    <property type="entry name" value="METHYLTRANSFERASE"/>
    <property type="match status" value="1"/>
</dbReference>
<evidence type="ECO:0000256" key="2">
    <source>
        <dbReference type="ARBA" id="ARBA00022694"/>
    </source>
</evidence>
<organism evidence="4 5">
    <name type="scientific">Arenicella chitinivorans</name>
    <dbReference type="NCBI Taxonomy" id="1329800"/>
    <lineage>
        <taxon>Bacteria</taxon>
        <taxon>Pseudomonadati</taxon>
        <taxon>Pseudomonadota</taxon>
        <taxon>Gammaproteobacteria</taxon>
        <taxon>Arenicellales</taxon>
        <taxon>Arenicellaceae</taxon>
        <taxon>Arenicella</taxon>
    </lineage>
</organism>
<protein>
    <recommendedName>
        <fullName evidence="3">tRNA U34 carboxymethyltransferase</fullName>
        <ecNumber evidence="3">2.5.1.-</ecNumber>
    </recommendedName>
</protein>
<keyword evidence="2 3" id="KW-0819">tRNA processing</keyword>
<proteinExistence type="inferred from homology"/>
<evidence type="ECO:0000313" key="4">
    <source>
        <dbReference type="EMBL" id="GHA07349.1"/>
    </source>
</evidence>
<feature type="binding site" evidence="3">
    <location>
        <position position="192"/>
    </location>
    <ligand>
        <name>carboxy-S-adenosyl-L-methionine</name>
        <dbReference type="ChEBI" id="CHEBI:134278"/>
    </ligand>
</feature>
<keyword evidence="5" id="KW-1185">Reference proteome</keyword>
<dbReference type="Gene3D" id="3.40.50.150">
    <property type="entry name" value="Vaccinia Virus protein VP39"/>
    <property type="match status" value="1"/>
</dbReference>
<dbReference type="PANTHER" id="PTHR43464:SF95">
    <property type="entry name" value="TRNA U34 CARBOXYMETHYLTRANSFERASE"/>
    <property type="match status" value="1"/>
</dbReference>
<dbReference type="InterPro" id="IPR029063">
    <property type="entry name" value="SAM-dependent_MTases_sf"/>
</dbReference>
<reference evidence="4" key="2">
    <citation type="submission" date="2020-09" db="EMBL/GenBank/DDBJ databases">
        <authorList>
            <person name="Sun Q."/>
            <person name="Kim S."/>
        </authorList>
    </citation>
    <scope>NUCLEOTIDE SEQUENCE</scope>
    <source>
        <strain evidence="4">KCTC 12711</strain>
    </source>
</reference>
<dbReference type="HAMAP" id="MF_01590">
    <property type="entry name" value="tRNA_carboxymethyltr_CmoB"/>
    <property type="match status" value="1"/>
</dbReference>
<dbReference type="AlphaFoldDB" id="A0A918VM19"/>
<name>A0A918VM19_9GAMM</name>
<feature type="binding site" evidence="3">
    <location>
        <begin position="148"/>
        <end position="150"/>
    </location>
    <ligand>
        <name>carboxy-S-adenosyl-L-methionine</name>
        <dbReference type="ChEBI" id="CHEBI:134278"/>
    </ligand>
</feature>
<feature type="binding site" evidence="3">
    <location>
        <position position="311"/>
    </location>
    <ligand>
        <name>carboxy-S-adenosyl-L-methionine</name>
        <dbReference type="ChEBI" id="CHEBI:134278"/>
    </ligand>
</feature>
<sequence>MFDSFFARTEFAPWTSELRSATVRRSDPKRHGDLAGWQTIVEQLPNITPSECHLDRDTVTFGLASDASAEQLQLLHRGLFALKPWRKGPYQLFDTFIDTEWRSDWKWQRVQPHIQPLNDHRIIDVGCGNGYHCWRMLGDGAKYVLGIDPSMRFVVQHSAIQRYANDPRFDLLPLGIEDMPNTMACFDSVFSMGVLYHRRNPINHLFELKSLMTPDGQLILETLIVDDAEDGVLRPHDRYAMMRNVWSVMTPAHILSLLEQAGFRDAACVDQTVTTTDEQRRTEWMQFHSLAEFLDPDDPSKTIEGYPAPKRGLFIARLR</sequence>
<feature type="binding site" evidence="3">
    <location>
        <position position="196"/>
    </location>
    <ligand>
        <name>carboxy-S-adenosyl-L-methionine</name>
        <dbReference type="ChEBI" id="CHEBI:134278"/>
    </ligand>
</feature>
<feature type="binding site" evidence="3">
    <location>
        <position position="101"/>
    </location>
    <ligand>
        <name>carboxy-S-adenosyl-L-methionine</name>
        <dbReference type="ChEBI" id="CHEBI:134278"/>
    </ligand>
</feature>
<gene>
    <name evidence="3 4" type="primary">cmoB</name>
    <name evidence="4" type="ORF">GCM10008090_16480</name>
</gene>
<comment type="similarity">
    <text evidence="3">Belongs to the class I-like SAM-binding methyltransferase superfamily. CmoB family.</text>
</comment>
<comment type="subunit">
    <text evidence="3">Homotetramer.</text>
</comment>
<dbReference type="EC" id="2.5.1.-" evidence="3"/>
<dbReference type="NCBIfam" id="TIGR00452">
    <property type="entry name" value="tRNA 5-methoxyuridine(34)/uridine 5-oxyacetic acid(34) synthase CmoB"/>
    <property type="match status" value="1"/>
</dbReference>
<feature type="binding site" evidence="3">
    <location>
        <begin position="176"/>
        <end position="177"/>
    </location>
    <ligand>
        <name>carboxy-S-adenosyl-L-methionine</name>
        <dbReference type="ChEBI" id="CHEBI:134278"/>
    </ligand>
</feature>
<dbReference type="Proteomes" id="UP000614811">
    <property type="component" value="Unassembled WGS sequence"/>
</dbReference>
<comment type="function">
    <text evidence="3">Catalyzes carboxymethyl transfer from carboxy-S-adenosyl-L-methionine (Cx-SAM) to 5-hydroxyuridine (ho5U) to form 5-carboxymethoxyuridine (cmo5U) at position 34 in tRNAs.</text>
</comment>
<dbReference type="Pfam" id="PF08003">
    <property type="entry name" value="Methyltransf_9"/>
    <property type="match status" value="1"/>
</dbReference>
<accession>A0A918VM19</accession>
<reference evidence="4" key="1">
    <citation type="journal article" date="2014" name="Int. J. Syst. Evol. Microbiol.">
        <title>Complete genome sequence of Corynebacterium casei LMG S-19264T (=DSM 44701T), isolated from a smear-ripened cheese.</title>
        <authorList>
            <consortium name="US DOE Joint Genome Institute (JGI-PGF)"/>
            <person name="Walter F."/>
            <person name="Albersmeier A."/>
            <person name="Kalinowski J."/>
            <person name="Ruckert C."/>
        </authorList>
    </citation>
    <scope>NUCLEOTIDE SEQUENCE</scope>
    <source>
        <strain evidence="4">KCTC 12711</strain>
    </source>
</reference>
<dbReference type="InterPro" id="IPR027555">
    <property type="entry name" value="Mo5U34_MeTrfas-like"/>
</dbReference>
<dbReference type="GO" id="GO:0002098">
    <property type="term" value="P:tRNA wobble uridine modification"/>
    <property type="evidence" value="ECO:0007669"/>
    <property type="project" value="InterPro"/>
</dbReference>